<dbReference type="SUPFAM" id="SSF58038">
    <property type="entry name" value="SNARE fusion complex"/>
    <property type="match status" value="1"/>
</dbReference>
<dbReference type="GO" id="GO:0005096">
    <property type="term" value="F:GTPase activator activity"/>
    <property type="evidence" value="ECO:0007669"/>
    <property type="project" value="TreeGrafter"/>
</dbReference>
<dbReference type="GO" id="GO:0005737">
    <property type="term" value="C:cytoplasm"/>
    <property type="evidence" value="ECO:0007669"/>
    <property type="project" value="UniProtKB-SubCell"/>
</dbReference>
<dbReference type="GO" id="GO:0045159">
    <property type="term" value="F:myosin II binding"/>
    <property type="evidence" value="ECO:0007669"/>
    <property type="project" value="TreeGrafter"/>
</dbReference>
<keyword evidence="9" id="KW-1185">Reference proteome</keyword>
<accession>A0A9R1PEN4</accession>
<dbReference type="InterPro" id="IPR036322">
    <property type="entry name" value="WD40_repeat_dom_sf"/>
</dbReference>
<dbReference type="AlphaFoldDB" id="A0A9R1PEN4"/>
<name>A0A9R1PEN4_TRITD</name>
<dbReference type="Pfam" id="PF00957">
    <property type="entry name" value="Synaptobrevin"/>
    <property type="match status" value="1"/>
</dbReference>
<proteinExistence type="inferred from homology"/>
<dbReference type="Gene3D" id="2.130.10.10">
    <property type="entry name" value="YVTN repeat-like/Quinoprotein amine dehydrogenase"/>
    <property type="match status" value="1"/>
</dbReference>
<comment type="similarity">
    <text evidence="2">Belongs to the WD repeat L(2)GL family.</text>
</comment>
<dbReference type="SUPFAM" id="SSF50978">
    <property type="entry name" value="WD40 repeat-like"/>
    <property type="match status" value="1"/>
</dbReference>
<dbReference type="InterPro" id="IPR015943">
    <property type="entry name" value="WD40/YVTN_repeat-like_dom_sf"/>
</dbReference>
<dbReference type="PANTHER" id="PTHR10241">
    <property type="entry name" value="LETHAL 2 GIANT LARVAE PROTEIN"/>
    <property type="match status" value="1"/>
</dbReference>
<keyword evidence="3" id="KW-0268">Exocytosis</keyword>
<evidence type="ECO:0000256" key="1">
    <source>
        <dbReference type="ARBA" id="ARBA00004496"/>
    </source>
</evidence>
<gene>
    <name evidence="8" type="ORF">TRITD_2Bv1G026870</name>
</gene>
<dbReference type="EMBL" id="LT934114">
    <property type="protein sequence ID" value="VAH41672.1"/>
    <property type="molecule type" value="Genomic_DNA"/>
</dbReference>
<organism evidence="8 9">
    <name type="scientific">Triticum turgidum subsp. durum</name>
    <name type="common">Durum wheat</name>
    <name type="synonym">Triticum durum</name>
    <dbReference type="NCBI Taxonomy" id="4567"/>
    <lineage>
        <taxon>Eukaryota</taxon>
        <taxon>Viridiplantae</taxon>
        <taxon>Streptophyta</taxon>
        <taxon>Embryophyta</taxon>
        <taxon>Tracheophyta</taxon>
        <taxon>Spermatophyta</taxon>
        <taxon>Magnoliopsida</taxon>
        <taxon>Liliopsida</taxon>
        <taxon>Poales</taxon>
        <taxon>Poaceae</taxon>
        <taxon>BOP clade</taxon>
        <taxon>Pooideae</taxon>
        <taxon>Triticodae</taxon>
        <taxon>Triticeae</taxon>
        <taxon>Triticinae</taxon>
        <taxon>Triticum</taxon>
    </lineage>
</organism>
<reference evidence="8 9" key="1">
    <citation type="submission" date="2017-09" db="EMBL/GenBank/DDBJ databases">
        <authorList>
            <consortium name="International Durum Wheat Genome Sequencing Consortium (IDWGSC)"/>
            <person name="Milanesi L."/>
        </authorList>
    </citation>
    <scope>NUCLEOTIDE SEQUENCE [LARGE SCALE GENOMIC DNA]</scope>
    <source>
        <strain evidence="9">cv. Svevo</strain>
    </source>
</reference>
<dbReference type="PROSITE" id="PS50892">
    <property type="entry name" value="V_SNARE"/>
    <property type="match status" value="1"/>
</dbReference>
<feature type="domain" description="V-SNARE coiled-coil homology" evidence="7">
    <location>
        <begin position="522"/>
        <end position="586"/>
    </location>
</feature>
<dbReference type="FunFam" id="1.20.5.110:FF:000049">
    <property type="entry name" value="Transducin family protein / WD-40 repeat family protein"/>
    <property type="match status" value="1"/>
</dbReference>
<evidence type="ECO:0000256" key="5">
    <source>
        <dbReference type="PROSITE-ProRule" id="PRU00290"/>
    </source>
</evidence>
<evidence type="ECO:0000256" key="3">
    <source>
        <dbReference type="ARBA" id="ARBA00022483"/>
    </source>
</evidence>
<sequence>MQQVPDVILDGANASVSSLAFCSLNMTFAVGTTSGLVRMYKLQENTGDSSFHFVSGSKQEVHAVHHGRGFHCHIAFVASNSPVQSLRFTSSGEALAVGYQNGQVAMFDASQLSVMFSVDCTSGTNSPVVSVSIYSVGASAAKAGPSQKEIATSAKFPTDVVLSLSKDARLTVVDSTSGLIINSLLLDEKQSSALLMYVLIDGASDEEQAQLPEDKLPCQSQTGKEEHVLDQKQVQGAETNKKNASLHPQSGGSDSLLLVCFEDVVLLFSLASLIQGSNKHLHKTKLTKKCCWSAIFKNKDDKACGLILFYQTGIIELRSLPSLDILAESSLMELLRWSYKTGMDKTMSSSNGQIALVNGSEFAIISLINSENDFRIPESLPCLHDKVLAAAAEAAMSISIDQKGKQNPAAGVIGGIIKGLKGKADENANLRKSFNSQTPSELLESIFLKGPYVEPSLANPDDQIEELSIDDIEIDDEVPLPPPPASSSASHMNKKATVEDERAKLFEGSSDADKPRMRSTQEILTKYKFGGDATAAAAHAKDKLMQRQEKLERISQRTAELQDGAENFASLAQELAKTMENKKWWKL</sequence>
<dbReference type="InterPro" id="IPR024977">
    <property type="entry name" value="Apc4-like_WD40_dom"/>
</dbReference>
<keyword evidence="4" id="KW-0963">Cytoplasm</keyword>
<evidence type="ECO:0000256" key="6">
    <source>
        <dbReference type="SAM" id="MobiDB-lite"/>
    </source>
</evidence>
<dbReference type="InterPro" id="IPR042855">
    <property type="entry name" value="V_SNARE_CC"/>
</dbReference>
<dbReference type="Pfam" id="PF12894">
    <property type="entry name" value="ANAPC4_WD40"/>
    <property type="match status" value="1"/>
</dbReference>
<dbReference type="Gene3D" id="1.20.5.110">
    <property type="match status" value="1"/>
</dbReference>
<evidence type="ECO:0000256" key="4">
    <source>
        <dbReference type="ARBA" id="ARBA00022490"/>
    </source>
</evidence>
<evidence type="ECO:0000259" key="7">
    <source>
        <dbReference type="PROSITE" id="PS50892"/>
    </source>
</evidence>
<keyword evidence="5" id="KW-0175">Coiled coil</keyword>
<dbReference type="GO" id="GO:0006893">
    <property type="term" value="P:Golgi to plasma membrane transport"/>
    <property type="evidence" value="ECO:0007669"/>
    <property type="project" value="TreeGrafter"/>
</dbReference>
<dbReference type="GO" id="GO:0005886">
    <property type="term" value="C:plasma membrane"/>
    <property type="evidence" value="ECO:0007669"/>
    <property type="project" value="TreeGrafter"/>
</dbReference>
<dbReference type="Gramene" id="TRITD2Bv1G026870.2">
    <property type="protein sequence ID" value="TRITD2Bv1G026870.2"/>
    <property type="gene ID" value="TRITD2Bv1G026870"/>
</dbReference>
<evidence type="ECO:0000313" key="8">
    <source>
        <dbReference type="EMBL" id="VAH41672.1"/>
    </source>
</evidence>
<evidence type="ECO:0000256" key="2">
    <source>
        <dbReference type="ARBA" id="ARBA00008070"/>
    </source>
</evidence>
<dbReference type="GO" id="GO:0006887">
    <property type="term" value="P:exocytosis"/>
    <property type="evidence" value="ECO:0007669"/>
    <property type="project" value="UniProtKB-KW"/>
</dbReference>
<dbReference type="SMART" id="SM00320">
    <property type="entry name" value="WD40"/>
    <property type="match status" value="2"/>
</dbReference>
<dbReference type="InterPro" id="IPR001680">
    <property type="entry name" value="WD40_rpt"/>
</dbReference>
<protein>
    <recommendedName>
        <fullName evidence="7">V-SNARE coiled-coil homology domain-containing protein</fullName>
    </recommendedName>
</protein>
<evidence type="ECO:0000313" key="9">
    <source>
        <dbReference type="Proteomes" id="UP000324705"/>
    </source>
</evidence>
<dbReference type="PANTHER" id="PTHR10241:SF25">
    <property type="entry name" value="TOMOSYN, ISOFORM C"/>
    <property type="match status" value="1"/>
</dbReference>
<dbReference type="GO" id="GO:0019905">
    <property type="term" value="F:syntaxin binding"/>
    <property type="evidence" value="ECO:0007669"/>
    <property type="project" value="TreeGrafter"/>
</dbReference>
<dbReference type="CDD" id="cd15873">
    <property type="entry name" value="R-SNARE_STXBP5_6"/>
    <property type="match status" value="1"/>
</dbReference>
<dbReference type="Proteomes" id="UP000324705">
    <property type="component" value="Chromosome 2B"/>
</dbReference>
<comment type="subcellular location">
    <subcellularLocation>
        <location evidence="1">Cytoplasm</location>
    </subcellularLocation>
</comment>
<feature type="region of interest" description="Disordered" evidence="6">
    <location>
        <begin position="477"/>
        <end position="497"/>
    </location>
</feature>